<keyword evidence="7" id="KW-0630">Potassium</keyword>
<dbReference type="AlphaFoldDB" id="A0A8D5G178"/>
<evidence type="ECO:0000256" key="2">
    <source>
        <dbReference type="ARBA" id="ARBA00022723"/>
    </source>
</evidence>
<dbReference type="CDD" id="cd01174">
    <property type="entry name" value="ribokinase"/>
    <property type="match status" value="1"/>
</dbReference>
<evidence type="ECO:0000256" key="4">
    <source>
        <dbReference type="ARBA" id="ARBA00022777"/>
    </source>
</evidence>
<evidence type="ECO:0000313" key="11">
    <source>
        <dbReference type="Proteomes" id="UP000826722"/>
    </source>
</evidence>
<dbReference type="GO" id="GO:0046872">
    <property type="term" value="F:metal ion binding"/>
    <property type="evidence" value="ECO:0007669"/>
    <property type="project" value="UniProtKB-KW"/>
</dbReference>
<keyword evidence="5" id="KW-0067">ATP-binding</keyword>
<dbReference type="SUPFAM" id="SSF53613">
    <property type="entry name" value="Ribokinase-like"/>
    <property type="match status" value="1"/>
</dbReference>
<keyword evidence="6" id="KW-0460">Magnesium</keyword>
<dbReference type="InterPro" id="IPR011611">
    <property type="entry name" value="PfkB_dom"/>
</dbReference>
<evidence type="ECO:0000256" key="6">
    <source>
        <dbReference type="ARBA" id="ARBA00022842"/>
    </source>
</evidence>
<dbReference type="PANTHER" id="PTHR10584">
    <property type="entry name" value="SUGAR KINASE"/>
    <property type="match status" value="1"/>
</dbReference>
<dbReference type="PANTHER" id="PTHR10584:SF166">
    <property type="entry name" value="RIBOKINASE"/>
    <property type="match status" value="1"/>
</dbReference>
<gene>
    <name evidence="10" type="primary">rbsK</name>
    <name evidence="10" type="ORF">ZMTM_23480</name>
</gene>
<dbReference type="Pfam" id="PF00294">
    <property type="entry name" value="PfkB"/>
    <property type="match status" value="1"/>
</dbReference>
<dbReference type="GO" id="GO:0004747">
    <property type="term" value="F:ribokinase activity"/>
    <property type="evidence" value="ECO:0007669"/>
    <property type="project" value="InterPro"/>
</dbReference>
<dbReference type="InterPro" id="IPR002139">
    <property type="entry name" value="Ribo/fructo_kinase"/>
</dbReference>
<name>A0A8D5G178_9PROT</name>
<keyword evidence="8" id="KW-0119">Carbohydrate metabolism</keyword>
<evidence type="ECO:0000256" key="7">
    <source>
        <dbReference type="ARBA" id="ARBA00022958"/>
    </source>
</evidence>
<evidence type="ECO:0000256" key="5">
    <source>
        <dbReference type="ARBA" id="ARBA00022840"/>
    </source>
</evidence>
<evidence type="ECO:0000256" key="3">
    <source>
        <dbReference type="ARBA" id="ARBA00022741"/>
    </source>
</evidence>
<dbReference type="Gene3D" id="3.40.1190.20">
    <property type="match status" value="1"/>
</dbReference>
<protein>
    <submittedName>
        <fullName evidence="10">Ribokinase</fullName>
    </submittedName>
</protein>
<evidence type="ECO:0000256" key="8">
    <source>
        <dbReference type="ARBA" id="ARBA00023277"/>
    </source>
</evidence>
<organism evidence="10 11">
    <name type="scientific">Methyloradius palustris</name>
    <dbReference type="NCBI Taxonomy" id="2778876"/>
    <lineage>
        <taxon>Bacteria</taxon>
        <taxon>Pseudomonadati</taxon>
        <taxon>Pseudomonadota</taxon>
        <taxon>Betaproteobacteria</taxon>
        <taxon>Nitrosomonadales</taxon>
        <taxon>Methylophilaceae</taxon>
        <taxon>Methyloradius</taxon>
    </lineage>
</organism>
<keyword evidence="4" id="KW-0418">Kinase</keyword>
<dbReference type="GO" id="GO:0006014">
    <property type="term" value="P:D-ribose metabolic process"/>
    <property type="evidence" value="ECO:0007669"/>
    <property type="project" value="InterPro"/>
</dbReference>
<keyword evidence="11" id="KW-1185">Reference proteome</keyword>
<evidence type="ECO:0000259" key="9">
    <source>
        <dbReference type="Pfam" id="PF00294"/>
    </source>
</evidence>
<accession>A0A8D5G178</accession>
<keyword evidence="3" id="KW-0547">Nucleotide-binding</keyword>
<dbReference type="PRINTS" id="PR00990">
    <property type="entry name" value="RIBOKINASE"/>
</dbReference>
<sequence>MPVAGETLTASALHIEAGGKGLNVAVGAKRLGAEVDLLLAIGHDVAGDHLLEVLQGEIIDSKHVHRFAENSGHGVGLLDEHGQNMIVIYPGANQLLNSEHVQSAAKALMEADMVYAQLEVNIEAVSAAFVMAKQAGVQTMLNPSPWQPLSTQLLANTDILVVNEVEAVDLLSLTMPLEKVSLEASTAQLQPAIETFWHSWSGSLLVVTLGALGSIAFQRTQAPIQVAAFEVGALDSIGAGDAFASGLCVALNGNQCLKQALTFANACGAIVASKSGVLNALPTAATVATFLESATAVSA</sequence>
<reference evidence="10" key="1">
    <citation type="journal article" date="2021" name="Arch. Microbiol.">
        <title>Methyloradius palustris gen. nov., sp. nov., a methanol-oxidizing bacterium isolated from snow.</title>
        <authorList>
            <person name="Miyadera T."/>
            <person name="Kojima H."/>
            <person name="Fukui M."/>
        </authorList>
    </citation>
    <scope>NUCLEOTIDE SEQUENCE</scope>
    <source>
        <strain evidence="10">Zm11</strain>
    </source>
</reference>
<evidence type="ECO:0000313" key="10">
    <source>
        <dbReference type="EMBL" id="BCM26089.1"/>
    </source>
</evidence>
<dbReference type="Proteomes" id="UP000826722">
    <property type="component" value="Chromosome"/>
</dbReference>
<evidence type="ECO:0000256" key="1">
    <source>
        <dbReference type="ARBA" id="ARBA00022679"/>
    </source>
</evidence>
<feature type="domain" description="Carbohydrate kinase PfkB" evidence="9">
    <location>
        <begin position="5"/>
        <end position="283"/>
    </location>
</feature>
<keyword evidence="2" id="KW-0479">Metal-binding</keyword>
<keyword evidence="1" id="KW-0808">Transferase</keyword>
<dbReference type="KEGG" id="mpau:ZMTM_23480"/>
<dbReference type="EMBL" id="AP024110">
    <property type="protein sequence ID" value="BCM26089.1"/>
    <property type="molecule type" value="Genomic_DNA"/>
</dbReference>
<dbReference type="GO" id="GO:0005524">
    <property type="term" value="F:ATP binding"/>
    <property type="evidence" value="ECO:0007669"/>
    <property type="project" value="UniProtKB-KW"/>
</dbReference>
<proteinExistence type="predicted"/>
<dbReference type="InterPro" id="IPR029056">
    <property type="entry name" value="Ribokinase-like"/>
</dbReference>
<dbReference type="InterPro" id="IPR011877">
    <property type="entry name" value="Ribokinase"/>
</dbReference>